<reference evidence="10 12" key="1">
    <citation type="submission" date="2020-12" db="EMBL/GenBank/DDBJ databases">
        <title>Brachybacterium sp. MASK1Z-5, whole genome shotgun sequence.</title>
        <authorList>
            <person name="Tuo L."/>
        </authorList>
    </citation>
    <scope>NUCLEOTIDE SEQUENCE [LARGE SCALE GENOMIC DNA]</scope>
    <source>
        <strain evidence="10 12">MASK1Z-5</strain>
    </source>
</reference>
<feature type="transmembrane region" description="Helical" evidence="8">
    <location>
        <begin position="14"/>
        <end position="35"/>
    </location>
</feature>
<dbReference type="EMBL" id="JAEDAJ010000009">
    <property type="protein sequence ID" value="MBK0332473.1"/>
    <property type="molecule type" value="Genomic_DNA"/>
</dbReference>
<name>A0ABS1BCU3_9MICO</name>
<protein>
    <recommendedName>
        <fullName evidence="9">Polysaccharide chain length determinant N-terminal domain-containing protein</fullName>
    </recommendedName>
</protein>
<evidence type="ECO:0000313" key="12">
    <source>
        <dbReference type="Proteomes" id="UP000612352"/>
    </source>
</evidence>
<evidence type="ECO:0000256" key="7">
    <source>
        <dbReference type="SAM" id="MobiDB-lite"/>
    </source>
</evidence>
<feature type="region of interest" description="Disordered" evidence="7">
    <location>
        <begin position="327"/>
        <end position="357"/>
    </location>
</feature>
<gene>
    <name evidence="10" type="ORF">I8D64_13810</name>
    <name evidence="11" type="ORF">I8D64_16465</name>
</gene>
<evidence type="ECO:0000256" key="2">
    <source>
        <dbReference type="ARBA" id="ARBA00006683"/>
    </source>
</evidence>
<accession>A0ABS1BCU3</accession>
<evidence type="ECO:0000259" key="9">
    <source>
        <dbReference type="Pfam" id="PF02706"/>
    </source>
</evidence>
<proteinExistence type="inferred from homology"/>
<dbReference type="EMBL" id="JAEDAJ010000017">
    <property type="protein sequence ID" value="MBK0332997.1"/>
    <property type="molecule type" value="Genomic_DNA"/>
</dbReference>
<evidence type="ECO:0000256" key="3">
    <source>
        <dbReference type="ARBA" id="ARBA00022475"/>
    </source>
</evidence>
<sequence>MTTAALWRTLRERWWLLAAGAVIGLIGGLIVNAALPHSYESKGQILVEADAAQSAEVTQNLPTYLELATADSTVTKISKLMGERMAAADVASSVSVTSPENTSIIEVTAEDEDPATAQRLSSAAATALSENIGDGKDKGVSASVVLKPAVPSSPSSPNPVIIAPIGLVVGLLAGLVAALALNGRDRRPRRIDDAADAAEAPVLAVLGSSEHGLAAEAAEQGRPRTLQGLAGAIHGLDGAPGARTTLLGIDGAPVGRLAEGLSEEGLAVRTIDLDADADVLVAMGDDEATILVGAAGARVSRFARGAAMARWRGKRLDGVVMLADGSEERLDEVGESEKHEAAGELPHEGEENDGRRI</sequence>
<dbReference type="InterPro" id="IPR003856">
    <property type="entry name" value="LPS_length_determ_N"/>
</dbReference>
<keyword evidence="3" id="KW-1003">Cell membrane</keyword>
<keyword evidence="4 8" id="KW-0812">Transmembrane</keyword>
<evidence type="ECO:0000256" key="1">
    <source>
        <dbReference type="ARBA" id="ARBA00004651"/>
    </source>
</evidence>
<comment type="subcellular location">
    <subcellularLocation>
        <location evidence="1">Cell membrane</location>
        <topology evidence="1">Multi-pass membrane protein</topology>
    </subcellularLocation>
</comment>
<dbReference type="RefSeq" id="WP_200503370.1">
    <property type="nucleotide sequence ID" value="NZ_JAEDAJ010000009.1"/>
</dbReference>
<evidence type="ECO:0000313" key="11">
    <source>
        <dbReference type="EMBL" id="MBK0332997.1"/>
    </source>
</evidence>
<comment type="caution">
    <text evidence="10">The sequence shown here is derived from an EMBL/GenBank/DDBJ whole genome shotgun (WGS) entry which is preliminary data.</text>
</comment>
<keyword evidence="5 8" id="KW-1133">Transmembrane helix</keyword>
<dbReference type="InterPro" id="IPR050445">
    <property type="entry name" value="Bact_polysacc_biosynth/exp"/>
</dbReference>
<evidence type="ECO:0000256" key="5">
    <source>
        <dbReference type="ARBA" id="ARBA00022989"/>
    </source>
</evidence>
<evidence type="ECO:0000256" key="4">
    <source>
        <dbReference type="ARBA" id="ARBA00022692"/>
    </source>
</evidence>
<comment type="similarity">
    <text evidence="2">Belongs to the CpsC/CapA family.</text>
</comment>
<feature type="transmembrane region" description="Helical" evidence="8">
    <location>
        <begin position="161"/>
        <end position="181"/>
    </location>
</feature>
<dbReference type="PANTHER" id="PTHR32309">
    <property type="entry name" value="TYROSINE-PROTEIN KINASE"/>
    <property type="match status" value="1"/>
</dbReference>
<evidence type="ECO:0000313" key="10">
    <source>
        <dbReference type="EMBL" id="MBK0332473.1"/>
    </source>
</evidence>
<dbReference type="PANTHER" id="PTHR32309:SF13">
    <property type="entry name" value="FERRIC ENTEROBACTIN TRANSPORT PROTEIN FEPE"/>
    <property type="match status" value="1"/>
</dbReference>
<organism evidence="10 12">
    <name type="scientific">Brachybacterium halotolerans</name>
    <dbReference type="NCBI Taxonomy" id="2795215"/>
    <lineage>
        <taxon>Bacteria</taxon>
        <taxon>Bacillati</taxon>
        <taxon>Actinomycetota</taxon>
        <taxon>Actinomycetes</taxon>
        <taxon>Micrococcales</taxon>
        <taxon>Dermabacteraceae</taxon>
        <taxon>Brachybacterium</taxon>
    </lineage>
</organism>
<keyword evidence="12" id="KW-1185">Reference proteome</keyword>
<dbReference type="Pfam" id="PF02706">
    <property type="entry name" value="Wzz"/>
    <property type="match status" value="1"/>
</dbReference>
<evidence type="ECO:0000256" key="6">
    <source>
        <dbReference type="ARBA" id="ARBA00023136"/>
    </source>
</evidence>
<evidence type="ECO:0000256" key="8">
    <source>
        <dbReference type="SAM" id="Phobius"/>
    </source>
</evidence>
<feature type="domain" description="Polysaccharide chain length determinant N-terminal" evidence="9">
    <location>
        <begin position="5"/>
        <end position="77"/>
    </location>
</feature>
<dbReference type="Proteomes" id="UP000612352">
    <property type="component" value="Unassembled WGS sequence"/>
</dbReference>
<keyword evidence="6 8" id="KW-0472">Membrane</keyword>